<comment type="caution">
    <text evidence="2">The sequence shown here is derived from an EMBL/GenBank/DDBJ whole genome shotgun (WGS) entry which is preliminary data.</text>
</comment>
<dbReference type="GO" id="GO:0005737">
    <property type="term" value="C:cytoplasm"/>
    <property type="evidence" value="ECO:0007669"/>
    <property type="project" value="TreeGrafter"/>
</dbReference>
<reference evidence="2 3" key="1">
    <citation type="journal article" date="2024" name="Plant J.">
        <title>Genome sequences and population genomics reveal climatic adaptation and genomic divergence between two closely related sweetgum species.</title>
        <authorList>
            <person name="Xu W.Q."/>
            <person name="Ren C.Q."/>
            <person name="Zhang X.Y."/>
            <person name="Comes H.P."/>
            <person name="Liu X.H."/>
            <person name="Li Y.G."/>
            <person name="Kettle C.J."/>
            <person name="Jalonen R."/>
            <person name="Gaisberger H."/>
            <person name="Ma Y.Z."/>
            <person name="Qiu Y.X."/>
        </authorList>
    </citation>
    <scope>NUCLEOTIDE SEQUENCE [LARGE SCALE GENOMIC DNA]</scope>
    <source>
        <strain evidence="2">Hangzhou</strain>
    </source>
</reference>
<dbReference type="GO" id="GO:0070475">
    <property type="term" value="P:rRNA base methylation"/>
    <property type="evidence" value="ECO:0007669"/>
    <property type="project" value="InterPro"/>
</dbReference>
<dbReference type="GO" id="GO:0070042">
    <property type="term" value="F:rRNA (uridine-N3-)-methyltransferase activity"/>
    <property type="evidence" value="ECO:0007669"/>
    <property type="project" value="InterPro"/>
</dbReference>
<sequence length="183" mass="20693">MRTKGLLMQKHSTVGTNLKKLEDRGCTIVHEVDAHTMSQHPLLSNKLFDRIVSNFPHAGFIHREHDTLQIRHHQKVVKGFLRNARCMLAANGEAHVTHKTAYPFSEGEIKKIAKEVGLRLVKEVCFNKWDYPGYDNKRGDGDRSNETFPVGECSTFKFANPSYAMVSHALLSISFEGSSLRSL</sequence>
<evidence type="ECO:0000313" key="2">
    <source>
        <dbReference type="EMBL" id="KAK9269625.1"/>
    </source>
</evidence>
<evidence type="ECO:0000313" key="3">
    <source>
        <dbReference type="Proteomes" id="UP001415857"/>
    </source>
</evidence>
<dbReference type="EMBL" id="JBBPBK010000015">
    <property type="protein sequence ID" value="KAK9269625.1"/>
    <property type="molecule type" value="Genomic_DNA"/>
</dbReference>
<dbReference type="PANTHER" id="PTHR11538:SF89">
    <property type="entry name" value="PROTEIN, PUTATIVE (DUF2431)-RELATED"/>
    <property type="match status" value="1"/>
</dbReference>
<organism evidence="2 3">
    <name type="scientific">Liquidambar formosana</name>
    <name type="common">Formosan gum</name>
    <dbReference type="NCBI Taxonomy" id="63359"/>
    <lineage>
        <taxon>Eukaryota</taxon>
        <taxon>Viridiplantae</taxon>
        <taxon>Streptophyta</taxon>
        <taxon>Embryophyta</taxon>
        <taxon>Tracheophyta</taxon>
        <taxon>Spermatophyta</taxon>
        <taxon>Magnoliopsida</taxon>
        <taxon>eudicotyledons</taxon>
        <taxon>Gunneridae</taxon>
        <taxon>Pentapetalae</taxon>
        <taxon>Saxifragales</taxon>
        <taxon>Altingiaceae</taxon>
        <taxon>Liquidambar</taxon>
    </lineage>
</organism>
<feature type="domain" description="25S rRNA (uridine-N(3))-methyltransferase BMT5-like" evidence="1">
    <location>
        <begin position="7"/>
        <end position="138"/>
    </location>
</feature>
<dbReference type="AlphaFoldDB" id="A0AAP0R5H5"/>
<dbReference type="Proteomes" id="UP001415857">
    <property type="component" value="Unassembled WGS sequence"/>
</dbReference>
<accession>A0AAP0R5H5</accession>
<dbReference type="InterPro" id="IPR029063">
    <property type="entry name" value="SAM-dependent_MTases_sf"/>
</dbReference>
<dbReference type="SUPFAM" id="SSF53335">
    <property type="entry name" value="S-adenosyl-L-methionine-dependent methyltransferases"/>
    <property type="match status" value="1"/>
</dbReference>
<proteinExistence type="predicted"/>
<dbReference type="InterPro" id="IPR019446">
    <property type="entry name" value="BMT5-like"/>
</dbReference>
<keyword evidence="3" id="KW-1185">Reference proteome</keyword>
<dbReference type="PANTHER" id="PTHR11538">
    <property type="entry name" value="PHENYLALANYL-TRNA SYNTHETASE"/>
    <property type="match status" value="1"/>
</dbReference>
<evidence type="ECO:0000259" key="1">
    <source>
        <dbReference type="Pfam" id="PF10354"/>
    </source>
</evidence>
<name>A0AAP0R5H5_LIQFO</name>
<dbReference type="Pfam" id="PF10354">
    <property type="entry name" value="BMT5-like"/>
    <property type="match status" value="1"/>
</dbReference>
<gene>
    <name evidence="2" type="ORF">L1049_001402</name>
</gene>
<protein>
    <recommendedName>
        <fullName evidence="1">25S rRNA (uridine-N(3))-methyltransferase BMT5-like domain-containing protein</fullName>
    </recommendedName>
</protein>